<feature type="transmembrane region" description="Helical" evidence="1">
    <location>
        <begin position="96"/>
        <end position="118"/>
    </location>
</feature>
<dbReference type="KEGG" id="chm:B842_05065"/>
<dbReference type="EMBL" id="CP005286">
    <property type="protein sequence ID" value="AJE32864.1"/>
    <property type="molecule type" value="Genomic_DNA"/>
</dbReference>
<dbReference type="Pfam" id="PF11181">
    <property type="entry name" value="YflT"/>
    <property type="match status" value="1"/>
</dbReference>
<feature type="domain" description="General stress protein 17M-like" evidence="2">
    <location>
        <begin position="19"/>
        <end position="92"/>
    </location>
</feature>
<gene>
    <name evidence="3" type="ORF">B842_05065</name>
</gene>
<dbReference type="RefSeq" id="WP_040085532.1">
    <property type="nucleotide sequence ID" value="NZ_BCSU01000007.1"/>
</dbReference>
<keyword evidence="1" id="KW-1133">Transmembrane helix</keyword>
<evidence type="ECO:0000256" key="1">
    <source>
        <dbReference type="SAM" id="Phobius"/>
    </source>
</evidence>
<dbReference type="Proteomes" id="UP000031524">
    <property type="component" value="Chromosome"/>
</dbReference>
<dbReference type="InterPro" id="IPR025889">
    <property type="entry name" value="GSP17M-like_dom"/>
</dbReference>
<evidence type="ECO:0000313" key="3">
    <source>
        <dbReference type="EMBL" id="AJE32864.1"/>
    </source>
</evidence>
<evidence type="ECO:0000313" key="4">
    <source>
        <dbReference type="Proteomes" id="UP000031524"/>
    </source>
</evidence>
<evidence type="ECO:0000259" key="2">
    <source>
        <dbReference type="Pfam" id="PF11181"/>
    </source>
</evidence>
<accession>A0A0B5DAY2</accession>
<dbReference type="AlphaFoldDB" id="A0A0B5DAY2"/>
<keyword evidence="1" id="KW-0472">Membrane</keyword>
<dbReference type="OrthoDB" id="3381462at2"/>
<name>A0A0B5DAY2_9CORY</name>
<protein>
    <recommendedName>
        <fullName evidence="2">General stress protein 17M-like domain-containing protein</fullName>
    </recommendedName>
</protein>
<sequence length="165" mass="17482">MSSPEKRPPLRARPTGWPVGSFDSYEDAQAAVDKLSDLDFPVADLTIVGVDLMEVERVSGRLTWPRVIGGGAASGAWIGLFFGLLFSFLGGDMTSALLLGLLLGVVFGMVSAAVPYALSAGKRDFTSRTEIVAGRYDLLCDPARAPEARDIIARSGLARIQPPTG</sequence>
<keyword evidence="1" id="KW-0812">Transmembrane</keyword>
<keyword evidence="4" id="KW-1185">Reference proteome</keyword>
<dbReference type="STRING" id="1223515.B842_05065"/>
<dbReference type="HOGENOM" id="CLU_070264_3_1_11"/>
<reference evidence="3 4" key="1">
    <citation type="submission" date="2013-04" db="EMBL/GenBank/DDBJ databases">
        <title>Complete genome sequence of Corynebacterium humireducens DSM 45392(T), isolated from a wastewater-fed microbial fuel cell.</title>
        <authorList>
            <person name="Ruckert C."/>
            <person name="Albersmeier A."/>
            <person name="Kalinowski J."/>
        </authorList>
    </citation>
    <scope>NUCLEOTIDE SEQUENCE [LARGE SCALE GENOMIC DNA]</scope>
    <source>
        <strain evidence="4">MFC-5</strain>
    </source>
</reference>
<feature type="transmembrane region" description="Helical" evidence="1">
    <location>
        <begin position="67"/>
        <end position="90"/>
    </location>
</feature>
<organism evidence="3 4">
    <name type="scientific">Corynebacterium humireducens NBRC 106098 = DSM 45392</name>
    <dbReference type="NCBI Taxonomy" id="1223515"/>
    <lineage>
        <taxon>Bacteria</taxon>
        <taxon>Bacillati</taxon>
        <taxon>Actinomycetota</taxon>
        <taxon>Actinomycetes</taxon>
        <taxon>Mycobacteriales</taxon>
        <taxon>Corynebacteriaceae</taxon>
        <taxon>Corynebacterium</taxon>
    </lineage>
</organism>
<proteinExistence type="predicted"/>